<dbReference type="InterPro" id="IPR001245">
    <property type="entry name" value="Ser-Thr/Tyr_kinase_cat_dom"/>
</dbReference>
<dbReference type="EMBL" id="BFEA01000144">
    <property type="protein sequence ID" value="GBG71282.1"/>
    <property type="molecule type" value="Genomic_DNA"/>
</dbReference>
<evidence type="ECO:0000256" key="4">
    <source>
        <dbReference type="SAM" id="MobiDB-lite"/>
    </source>
</evidence>
<dbReference type="GO" id="GO:0006890">
    <property type="term" value="P:retrograde vesicle-mediated transport, Golgi to endoplasmic reticulum"/>
    <property type="evidence" value="ECO:0007669"/>
    <property type="project" value="TreeGrafter"/>
</dbReference>
<feature type="domain" description="Protein kinase" evidence="5">
    <location>
        <begin position="361"/>
        <end position="486"/>
    </location>
</feature>
<dbReference type="AlphaFoldDB" id="A0A388KMK2"/>
<comment type="caution">
    <text evidence="6">The sequence shown here is derived from an EMBL/GenBank/DDBJ whole genome shotgun (WGS) entry which is preliminary data.</text>
</comment>
<evidence type="ECO:0000313" key="7">
    <source>
        <dbReference type="Proteomes" id="UP000265515"/>
    </source>
</evidence>
<accession>A0A388KMK2</accession>
<name>A0A388KMK2_CHABU</name>
<dbReference type="PROSITE" id="PS50294">
    <property type="entry name" value="WD_REPEATS_REGION"/>
    <property type="match status" value="2"/>
</dbReference>
<dbReference type="InterPro" id="IPR011009">
    <property type="entry name" value="Kinase-like_dom_sf"/>
</dbReference>
<dbReference type="SUPFAM" id="SSF56112">
    <property type="entry name" value="Protein kinase-like (PK-like)"/>
    <property type="match status" value="1"/>
</dbReference>
<dbReference type="Pfam" id="PF07714">
    <property type="entry name" value="PK_Tyr_Ser-Thr"/>
    <property type="match status" value="1"/>
</dbReference>
<evidence type="ECO:0000256" key="2">
    <source>
        <dbReference type="ARBA" id="ARBA00022737"/>
    </source>
</evidence>
<dbReference type="InterPro" id="IPR000719">
    <property type="entry name" value="Prot_kinase_dom"/>
</dbReference>
<proteinExistence type="predicted"/>
<dbReference type="Pfam" id="PF00400">
    <property type="entry name" value="WD40"/>
    <property type="match status" value="3"/>
</dbReference>
<dbReference type="GO" id="GO:0005524">
    <property type="term" value="F:ATP binding"/>
    <property type="evidence" value="ECO:0007669"/>
    <property type="project" value="InterPro"/>
</dbReference>
<dbReference type="Gene3D" id="1.10.510.10">
    <property type="entry name" value="Transferase(Phosphotransferase) domain 1"/>
    <property type="match status" value="1"/>
</dbReference>
<feature type="repeat" description="WD" evidence="3">
    <location>
        <begin position="29"/>
        <end position="71"/>
    </location>
</feature>
<dbReference type="GO" id="GO:0006888">
    <property type="term" value="P:endoplasmic reticulum to Golgi vesicle-mediated transport"/>
    <property type="evidence" value="ECO:0007669"/>
    <property type="project" value="TreeGrafter"/>
</dbReference>
<evidence type="ECO:0000313" key="6">
    <source>
        <dbReference type="EMBL" id="GBG71282.1"/>
    </source>
</evidence>
<feature type="repeat" description="WD" evidence="3">
    <location>
        <begin position="89"/>
        <end position="116"/>
    </location>
</feature>
<reference evidence="6 7" key="1">
    <citation type="journal article" date="2018" name="Cell">
        <title>The Chara Genome: Secondary Complexity and Implications for Plant Terrestrialization.</title>
        <authorList>
            <person name="Nishiyama T."/>
            <person name="Sakayama H."/>
            <person name="Vries J.D."/>
            <person name="Buschmann H."/>
            <person name="Saint-Marcoux D."/>
            <person name="Ullrich K.K."/>
            <person name="Haas F.B."/>
            <person name="Vanderstraeten L."/>
            <person name="Becker D."/>
            <person name="Lang D."/>
            <person name="Vosolsobe S."/>
            <person name="Rombauts S."/>
            <person name="Wilhelmsson P.K.I."/>
            <person name="Janitza P."/>
            <person name="Kern R."/>
            <person name="Heyl A."/>
            <person name="Rumpler F."/>
            <person name="Villalobos L.I.A.C."/>
            <person name="Clay J.M."/>
            <person name="Skokan R."/>
            <person name="Toyoda A."/>
            <person name="Suzuki Y."/>
            <person name="Kagoshima H."/>
            <person name="Schijlen E."/>
            <person name="Tajeshwar N."/>
            <person name="Catarino B."/>
            <person name="Hetherington A.J."/>
            <person name="Saltykova A."/>
            <person name="Bonnot C."/>
            <person name="Breuninger H."/>
            <person name="Symeonidi A."/>
            <person name="Radhakrishnan G.V."/>
            <person name="Van Nieuwerburgh F."/>
            <person name="Deforce D."/>
            <person name="Chang C."/>
            <person name="Karol K.G."/>
            <person name="Hedrich R."/>
            <person name="Ulvskov P."/>
            <person name="Glockner G."/>
            <person name="Delwiche C.F."/>
            <person name="Petrasek J."/>
            <person name="Van de Peer Y."/>
            <person name="Friml J."/>
            <person name="Beilby M."/>
            <person name="Dolan L."/>
            <person name="Kohara Y."/>
            <person name="Sugano S."/>
            <person name="Fujiyama A."/>
            <person name="Delaux P.-M."/>
            <person name="Quint M."/>
            <person name="TheiBen G."/>
            <person name="Hagemann M."/>
            <person name="Harholt J."/>
            <person name="Dunand C."/>
            <person name="Zachgo S."/>
            <person name="Langdale J."/>
            <person name="Maumus F."/>
            <person name="Straeten D.V.D."/>
            <person name="Gould S.B."/>
            <person name="Rensing S.A."/>
        </authorList>
    </citation>
    <scope>NUCLEOTIDE SEQUENCE [LARGE SCALE GENOMIC DNA]</scope>
    <source>
        <strain evidence="6 7">S276</strain>
    </source>
</reference>
<dbReference type="Proteomes" id="UP000265515">
    <property type="component" value="Unassembled WGS sequence"/>
</dbReference>
<evidence type="ECO:0000256" key="1">
    <source>
        <dbReference type="ARBA" id="ARBA00022574"/>
    </source>
</evidence>
<dbReference type="PROSITE" id="PS50011">
    <property type="entry name" value="PROTEIN_KINASE_DOM"/>
    <property type="match status" value="1"/>
</dbReference>
<dbReference type="Gene3D" id="2.130.10.10">
    <property type="entry name" value="YVTN repeat-like/Quinoprotein amine dehydrogenase"/>
    <property type="match status" value="1"/>
</dbReference>
<dbReference type="InterPro" id="IPR015943">
    <property type="entry name" value="WD40/YVTN_repeat-like_dom_sf"/>
</dbReference>
<dbReference type="InterPro" id="IPR036322">
    <property type="entry name" value="WD40_repeat_dom_sf"/>
</dbReference>
<keyword evidence="2" id="KW-0677">Repeat</keyword>
<dbReference type="PROSITE" id="PS50082">
    <property type="entry name" value="WD_REPEATS_2"/>
    <property type="match status" value="3"/>
</dbReference>
<dbReference type="Gramene" id="GBG71282">
    <property type="protein sequence ID" value="GBG71282"/>
    <property type="gene ID" value="CBR_g8704"/>
</dbReference>
<dbReference type="GO" id="GO:0004672">
    <property type="term" value="F:protein kinase activity"/>
    <property type="evidence" value="ECO:0007669"/>
    <property type="project" value="InterPro"/>
</dbReference>
<keyword evidence="1 3" id="KW-0853">WD repeat</keyword>
<dbReference type="STRING" id="69332.A0A388KMK2"/>
<feature type="repeat" description="WD" evidence="3">
    <location>
        <begin position="117"/>
        <end position="149"/>
    </location>
</feature>
<evidence type="ECO:0000256" key="3">
    <source>
        <dbReference type="PROSITE-ProRule" id="PRU00221"/>
    </source>
</evidence>
<dbReference type="PANTHER" id="PTHR19876">
    <property type="entry name" value="COATOMER"/>
    <property type="match status" value="1"/>
</dbReference>
<dbReference type="GO" id="GO:0006891">
    <property type="term" value="P:intra-Golgi vesicle-mediated transport"/>
    <property type="evidence" value="ECO:0007669"/>
    <property type="project" value="TreeGrafter"/>
</dbReference>
<dbReference type="GO" id="GO:0006886">
    <property type="term" value="P:intracellular protein transport"/>
    <property type="evidence" value="ECO:0007669"/>
    <property type="project" value="TreeGrafter"/>
</dbReference>
<dbReference type="SUPFAM" id="SSF50978">
    <property type="entry name" value="WD40 repeat-like"/>
    <property type="match status" value="1"/>
</dbReference>
<sequence>MPYLLTSQTYSARNITLWRWDQDWKEVGLKGHCGEIYRVVFHPTESHTFASTSEHKTIKIWDIEEECVAQTLRVYGMQSCRSIDFCSEPEKTLLVSGHDDGLVRVWDYEEGICTAKLQGHTDGVSTCFFHPHLPYILSASKNGEIRLWSDTDFQLASSYSCGLQNVVAGAPCKQSNMLVLGGGGGFLVLEIGTMGEQKKTEKFKVGEKRVRTEPLVSKGFEGSRRKAICPTEDIERKIGEEVARTVSKWKKKIDDVRTEEETNERIQLEAEMAQQQEEERQELSKQTSPEPEEERDSEANAHQLSDESRTKLLNRIRQLESERANFKQSIRELEDRLENAIAAREVREFSLNELKEATNNFDTTQKLNDGDCCCCVLGEKKECNNTLVRVKRLRHADMQAIEHSKFKTEIVDRLRKLQHPHLLTLVGVCYDSEEACLVYEHMANGSVKDCIARREGPSRGLVLPWRVRFRVMADVARAVSFLHSNS</sequence>
<dbReference type="InterPro" id="IPR001680">
    <property type="entry name" value="WD40_rpt"/>
</dbReference>
<evidence type="ECO:0000259" key="5">
    <source>
        <dbReference type="PROSITE" id="PS50011"/>
    </source>
</evidence>
<protein>
    <recommendedName>
        <fullName evidence="5">Protein kinase domain-containing protein</fullName>
    </recommendedName>
</protein>
<organism evidence="6 7">
    <name type="scientific">Chara braunii</name>
    <name type="common">Braun's stonewort</name>
    <dbReference type="NCBI Taxonomy" id="69332"/>
    <lineage>
        <taxon>Eukaryota</taxon>
        <taxon>Viridiplantae</taxon>
        <taxon>Streptophyta</taxon>
        <taxon>Charophyceae</taxon>
        <taxon>Charales</taxon>
        <taxon>Characeae</taxon>
        <taxon>Chara</taxon>
    </lineage>
</organism>
<keyword evidence="7" id="KW-1185">Reference proteome</keyword>
<dbReference type="SMART" id="SM00320">
    <property type="entry name" value="WD40"/>
    <property type="match status" value="3"/>
</dbReference>
<dbReference type="InterPro" id="IPR050844">
    <property type="entry name" value="Coatomer_complex_subunit"/>
</dbReference>
<gene>
    <name evidence="6" type="ORF">CBR_g8704</name>
</gene>
<dbReference type="OrthoDB" id="10257301at2759"/>
<dbReference type="GO" id="GO:0030126">
    <property type="term" value="C:COPI vesicle coat"/>
    <property type="evidence" value="ECO:0007669"/>
    <property type="project" value="TreeGrafter"/>
</dbReference>
<dbReference type="PANTHER" id="PTHR19876:SF2">
    <property type="entry name" value="COATOMER SUBUNIT BETA"/>
    <property type="match status" value="1"/>
</dbReference>
<feature type="region of interest" description="Disordered" evidence="4">
    <location>
        <begin position="272"/>
        <end position="309"/>
    </location>
</feature>